<organism evidence="2 3">
    <name type="scientific">Erythrobacter litoralis</name>
    <dbReference type="NCBI Taxonomy" id="39960"/>
    <lineage>
        <taxon>Bacteria</taxon>
        <taxon>Pseudomonadati</taxon>
        <taxon>Pseudomonadota</taxon>
        <taxon>Alphaproteobacteria</taxon>
        <taxon>Sphingomonadales</taxon>
        <taxon>Erythrobacteraceae</taxon>
        <taxon>Erythrobacter/Porphyrobacter group</taxon>
        <taxon>Erythrobacter</taxon>
    </lineage>
</organism>
<dbReference type="Proteomes" id="UP000027866">
    <property type="component" value="Unassembled WGS sequence"/>
</dbReference>
<keyword evidence="3" id="KW-1185">Reference proteome</keyword>
<name>A0A074MYF9_9SPHN</name>
<dbReference type="InterPro" id="IPR017395">
    <property type="entry name" value="Chlorophyllase-like"/>
</dbReference>
<feature type="signal peptide" evidence="1">
    <location>
        <begin position="1"/>
        <end position="20"/>
    </location>
</feature>
<dbReference type="PANTHER" id="PTHR33428">
    <property type="entry name" value="CHLOROPHYLLASE-2, CHLOROPLASTIC"/>
    <property type="match status" value="1"/>
</dbReference>
<sequence length="321" mass="33401">MIAGTCALLLAACAPIALQAEDGAPPSCTDLLEREARNFALEHRAEDGRLVPLTVFAPAKPGEYPLLAFSHGAFASPARYAAMLEPLAAAGFVVIAPMHVDSEEYPRGEGEPARAPHPVTWAGRTADMELALAPDPALRAALADRGLALEKGKVIALGHSYGALIAQLYGGAQAVEPDGTSVDRRMAEVDAVVAFSPPGPMPGLMAKDGWASLSAPALTITGTADVLPGFIDDWRAHVAAHEGAPVGARALWVGEGIDHYFGGSFGRPGEVGPEDAQLFARALERTLSFMQAHLRDGGVQDAPACRVGEAIPGESYEEDAA</sequence>
<evidence type="ECO:0008006" key="4">
    <source>
        <dbReference type="Google" id="ProtNLM"/>
    </source>
</evidence>
<dbReference type="Pfam" id="PF07224">
    <property type="entry name" value="Chlorophyllase"/>
    <property type="match status" value="1"/>
</dbReference>
<feature type="chain" id="PRO_5001699507" description="AB hydrolase-1 domain-containing protein" evidence="1">
    <location>
        <begin position="21"/>
        <end position="321"/>
    </location>
</feature>
<dbReference type="SUPFAM" id="SSF53474">
    <property type="entry name" value="alpha/beta-Hydrolases"/>
    <property type="match status" value="1"/>
</dbReference>
<evidence type="ECO:0000256" key="1">
    <source>
        <dbReference type="SAM" id="SignalP"/>
    </source>
</evidence>
<gene>
    <name evidence="2" type="ORF">EH32_05215</name>
</gene>
<comment type="caution">
    <text evidence="2">The sequence shown here is derived from an EMBL/GenBank/DDBJ whole genome shotgun (WGS) entry which is preliminary data.</text>
</comment>
<dbReference type="ESTHER" id="9sphn-a0a074myf9">
    <property type="family name" value="Chlorophyllase"/>
</dbReference>
<dbReference type="InterPro" id="IPR029058">
    <property type="entry name" value="AB_hydrolase_fold"/>
</dbReference>
<protein>
    <recommendedName>
        <fullName evidence="4">AB hydrolase-1 domain-containing protein</fullName>
    </recommendedName>
</protein>
<dbReference type="PANTHER" id="PTHR33428:SF14">
    <property type="entry name" value="CARBOXYLESTERASE TYPE B DOMAIN-CONTAINING PROTEIN"/>
    <property type="match status" value="1"/>
</dbReference>
<evidence type="ECO:0000313" key="3">
    <source>
        <dbReference type="Proteomes" id="UP000027866"/>
    </source>
</evidence>
<dbReference type="PATRIC" id="fig|39960.10.peg.2108"/>
<keyword evidence="1" id="KW-0732">Signal</keyword>
<dbReference type="Gene3D" id="3.40.50.1820">
    <property type="entry name" value="alpha/beta hydrolase"/>
    <property type="match status" value="1"/>
</dbReference>
<dbReference type="KEGG" id="elq:Ga0102493_113016"/>
<proteinExistence type="predicted"/>
<dbReference type="AlphaFoldDB" id="A0A074MYF9"/>
<evidence type="ECO:0000313" key="2">
    <source>
        <dbReference type="EMBL" id="KEO98514.1"/>
    </source>
</evidence>
<reference evidence="2 3" key="1">
    <citation type="submission" date="2014-04" db="EMBL/GenBank/DDBJ databases">
        <title>A comprehensive comparison of genomes of Erythrobacter spp. Strains.</title>
        <authorList>
            <person name="Zheng Q."/>
        </authorList>
    </citation>
    <scope>NUCLEOTIDE SEQUENCE [LARGE SCALE GENOMIC DNA]</scope>
    <source>
        <strain evidence="2 3">DSM 8509</strain>
    </source>
</reference>
<dbReference type="EMBL" id="JMIX01000003">
    <property type="protein sequence ID" value="KEO98514.1"/>
    <property type="molecule type" value="Genomic_DNA"/>
</dbReference>
<accession>A0A074MYF9</accession>